<proteinExistence type="inferred from homology"/>
<evidence type="ECO:0000256" key="3">
    <source>
        <dbReference type="ARBA" id="ARBA00022777"/>
    </source>
</evidence>
<dbReference type="PANTHER" id="PTHR37419">
    <property type="entry name" value="SERINE/THREONINE-PROTEIN KINASE TOXIN HIPA"/>
    <property type="match status" value="1"/>
</dbReference>
<evidence type="ECO:0000259" key="4">
    <source>
        <dbReference type="Pfam" id="PF07804"/>
    </source>
</evidence>
<name>A0A7Z0L390_9RHOB</name>
<comment type="similarity">
    <text evidence="1">Belongs to the HipA Ser/Thr kinase family.</text>
</comment>
<evidence type="ECO:0000313" key="5">
    <source>
        <dbReference type="EMBL" id="NYS26828.1"/>
    </source>
</evidence>
<evidence type="ECO:0000313" key="6">
    <source>
        <dbReference type="Proteomes" id="UP000529417"/>
    </source>
</evidence>
<evidence type="ECO:0000256" key="2">
    <source>
        <dbReference type="ARBA" id="ARBA00022679"/>
    </source>
</evidence>
<gene>
    <name evidence="5" type="ORF">HUK65_17855</name>
</gene>
<keyword evidence="3" id="KW-0418">Kinase</keyword>
<reference evidence="5 6" key="1">
    <citation type="journal article" date="2000" name="Arch. Microbiol.">
        <title>Rhodobaca bogoriensis gen. nov. and sp. nov., an alkaliphilic purple nonsulfur bacterium from African Rift Valley soda lakes.</title>
        <authorList>
            <person name="Milford A.D."/>
            <person name="Achenbach L.A."/>
            <person name="Jung D.O."/>
            <person name="Madigan M.T."/>
        </authorList>
    </citation>
    <scope>NUCLEOTIDE SEQUENCE [LARGE SCALE GENOMIC DNA]</scope>
    <source>
        <strain evidence="5 6">2376</strain>
    </source>
</reference>
<dbReference type="Gene3D" id="1.10.1070.20">
    <property type="match status" value="1"/>
</dbReference>
<dbReference type="GO" id="GO:0005829">
    <property type="term" value="C:cytosol"/>
    <property type="evidence" value="ECO:0007669"/>
    <property type="project" value="TreeGrafter"/>
</dbReference>
<accession>A0A7Z0L390</accession>
<dbReference type="EMBL" id="JACBXS010000082">
    <property type="protein sequence ID" value="NYS26828.1"/>
    <property type="molecule type" value="Genomic_DNA"/>
</dbReference>
<protein>
    <submittedName>
        <fullName evidence="5">HipA domain-containing protein</fullName>
    </submittedName>
</protein>
<dbReference type="Pfam" id="PF07804">
    <property type="entry name" value="HipA_C"/>
    <property type="match status" value="1"/>
</dbReference>
<sequence length="272" mass="30056">MDDAVGAVEAEAAYAAMARTAGIEMAPVQVLRASSGEPFFVTDRFDRDGNVRLHMQTVAALLDVDFRSATLDYVDLLKLVRVMTRDQRAVEEMFRRMVFNIRMLNRDDHLKNHAFLMDRTGNWRLSPAYDLSFSRGLGGEHTLLIAGEGRRPGRVQIYAVAVNAGISPNRVGEIVDQMGVAVAGWGGVAMRNWSSFRRNWPGRLRRRWVGQGTGSIGDMGVVRLRNRGCSDPSPAGTHVTDVSTVSDLPNRWSSASIGTYLTGFSQVLERPS</sequence>
<feature type="domain" description="HipA-like C-terminal" evidence="4">
    <location>
        <begin position="7"/>
        <end position="183"/>
    </location>
</feature>
<dbReference type="AlphaFoldDB" id="A0A7Z0L390"/>
<dbReference type="GO" id="GO:0004674">
    <property type="term" value="F:protein serine/threonine kinase activity"/>
    <property type="evidence" value="ECO:0007669"/>
    <property type="project" value="TreeGrafter"/>
</dbReference>
<keyword evidence="2" id="KW-0808">Transferase</keyword>
<evidence type="ECO:0000256" key="1">
    <source>
        <dbReference type="ARBA" id="ARBA00010164"/>
    </source>
</evidence>
<dbReference type="InterPro" id="IPR052028">
    <property type="entry name" value="HipA_Ser/Thr_kinase"/>
</dbReference>
<keyword evidence="6" id="KW-1185">Reference proteome</keyword>
<organism evidence="5 6">
    <name type="scientific">Rhabdonatronobacter sediminivivens</name>
    <dbReference type="NCBI Taxonomy" id="2743469"/>
    <lineage>
        <taxon>Bacteria</taxon>
        <taxon>Pseudomonadati</taxon>
        <taxon>Pseudomonadota</taxon>
        <taxon>Alphaproteobacteria</taxon>
        <taxon>Rhodobacterales</taxon>
        <taxon>Paracoccaceae</taxon>
        <taxon>Rhabdonatronobacter</taxon>
    </lineage>
</organism>
<dbReference type="Proteomes" id="UP000529417">
    <property type="component" value="Unassembled WGS sequence"/>
</dbReference>
<dbReference type="InterPro" id="IPR012893">
    <property type="entry name" value="HipA-like_C"/>
</dbReference>
<comment type="caution">
    <text evidence="5">The sequence shown here is derived from an EMBL/GenBank/DDBJ whole genome shotgun (WGS) entry which is preliminary data.</text>
</comment>
<dbReference type="PANTHER" id="PTHR37419:SF8">
    <property type="entry name" value="TOXIN YJJJ"/>
    <property type="match status" value="1"/>
</dbReference>